<evidence type="ECO:0000313" key="5">
    <source>
        <dbReference type="EMBL" id="KAG6388933.1"/>
    </source>
</evidence>
<evidence type="ECO:0008006" key="7">
    <source>
        <dbReference type="Google" id="ProtNLM"/>
    </source>
</evidence>
<feature type="transmembrane region" description="Helical" evidence="4">
    <location>
        <begin position="1371"/>
        <end position="1390"/>
    </location>
</feature>
<dbReference type="Gene3D" id="1.25.40.10">
    <property type="entry name" value="Tetratricopeptide repeat domain"/>
    <property type="match status" value="1"/>
</dbReference>
<evidence type="ECO:0000256" key="4">
    <source>
        <dbReference type="SAM" id="Phobius"/>
    </source>
</evidence>
<keyword evidence="1" id="KW-0677">Repeat</keyword>
<keyword evidence="4" id="KW-0812">Transmembrane</keyword>
<feature type="repeat" description="PPR" evidence="2">
    <location>
        <begin position="592"/>
        <end position="622"/>
    </location>
</feature>
<dbReference type="Proteomes" id="UP000298416">
    <property type="component" value="Unassembled WGS sequence"/>
</dbReference>
<accession>A0A8X8Z2E8</accession>
<protein>
    <recommendedName>
        <fullName evidence="7">Pentatricopeptide repeat-containing protein</fullName>
    </recommendedName>
</protein>
<feature type="transmembrane region" description="Helical" evidence="4">
    <location>
        <begin position="1341"/>
        <end position="1359"/>
    </location>
</feature>
<feature type="repeat" description="PPR" evidence="2">
    <location>
        <begin position="522"/>
        <end position="556"/>
    </location>
</feature>
<proteinExistence type="predicted"/>
<dbReference type="NCBIfam" id="TIGR00756">
    <property type="entry name" value="PPR"/>
    <property type="match status" value="1"/>
</dbReference>
<feature type="transmembrane region" description="Helical" evidence="4">
    <location>
        <begin position="1411"/>
        <end position="1431"/>
    </location>
</feature>
<comment type="caution">
    <text evidence="5">The sequence shown here is derived from an EMBL/GenBank/DDBJ whole genome shotgun (WGS) entry which is preliminary data.</text>
</comment>
<feature type="region of interest" description="Disordered" evidence="3">
    <location>
        <begin position="230"/>
        <end position="256"/>
    </location>
</feature>
<feature type="region of interest" description="Disordered" evidence="3">
    <location>
        <begin position="333"/>
        <end position="354"/>
    </location>
</feature>
<keyword evidence="4" id="KW-1133">Transmembrane helix</keyword>
<dbReference type="InterPro" id="IPR011990">
    <property type="entry name" value="TPR-like_helical_dom_sf"/>
</dbReference>
<dbReference type="EMBL" id="PNBA02000020">
    <property type="protein sequence ID" value="KAG6388933.1"/>
    <property type="molecule type" value="Genomic_DNA"/>
</dbReference>
<dbReference type="PANTHER" id="PTHR35307">
    <property type="entry name" value="PROTEIN, PUTATIVE-RELATED"/>
    <property type="match status" value="1"/>
</dbReference>
<evidence type="ECO:0000256" key="1">
    <source>
        <dbReference type="ARBA" id="ARBA00022737"/>
    </source>
</evidence>
<evidence type="ECO:0000313" key="6">
    <source>
        <dbReference type="Proteomes" id="UP000298416"/>
    </source>
</evidence>
<feature type="transmembrane region" description="Helical" evidence="4">
    <location>
        <begin position="731"/>
        <end position="751"/>
    </location>
</feature>
<evidence type="ECO:0000256" key="2">
    <source>
        <dbReference type="PROSITE-ProRule" id="PRU00708"/>
    </source>
</evidence>
<evidence type="ECO:0000256" key="3">
    <source>
        <dbReference type="SAM" id="MobiDB-lite"/>
    </source>
</evidence>
<feature type="transmembrane region" description="Helical" evidence="4">
    <location>
        <begin position="1485"/>
        <end position="1507"/>
    </location>
</feature>
<dbReference type="PROSITE" id="PS51375">
    <property type="entry name" value="PPR"/>
    <property type="match status" value="3"/>
</dbReference>
<dbReference type="Pfam" id="PF12854">
    <property type="entry name" value="PPR_1"/>
    <property type="match status" value="2"/>
</dbReference>
<dbReference type="InterPro" id="IPR002885">
    <property type="entry name" value="PPR_rpt"/>
</dbReference>
<keyword evidence="4" id="KW-0472">Membrane</keyword>
<reference evidence="5" key="2">
    <citation type="submission" date="2020-08" db="EMBL/GenBank/DDBJ databases">
        <title>Plant Genome Project.</title>
        <authorList>
            <person name="Zhang R.-G."/>
        </authorList>
    </citation>
    <scope>NUCLEOTIDE SEQUENCE</scope>
    <source>
        <strain evidence="5">Huo1</strain>
        <tissue evidence="5">Leaf</tissue>
    </source>
</reference>
<feature type="transmembrane region" description="Helical" evidence="4">
    <location>
        <begin position="1276"/>
        <end position="1299"/>
    </location>
</feature>
<name>A0A8X8Z2E8_SALSN</name>
<keyword evidence="6" id="KW-1185">Reference proteome</keyword>
<organism evidence="5">
    <name type="scientific">Salvia splendens</name>
    <name type="common">Scarlet sage</name>
    <dbReference type="NCBI Taxonomy" id="180675"/>
    <lineage>
        <taxon>Eukaryota</taxon>
        <taxon>Viridiplantae</taxon>
        <taxon>Streptophyta</taxon>
        <taxon>Embryophyta</taxon>
        <taxon>Tracheophyta</taxon>
        <taxon>Spermatophyta</taxon>
        <taxon>Magnoliopsida</taxon>
        <taxon>eudicotyledons</taxon>
        <taxon>Gunneridae</taxon>
        <taxon>Pentapetalae</taxon>
        <taxon>asterids</taxon>
        <taxon>lamiids</taxon>
        <taxon>Lamiales</taxon>
        <taxon>Lamiaceae</taxon>
        <taxon>Nepetoideae</taxon>
        <taxon>Mentheae</taxon>
        <taxon>Salviinae</taxon>
        <taxon>Salvia</taxon>
        <taxon>Salvia subgen. Calosphace</taxon>
        <taxon>core Calosphace</taxon>
    </lineage>
</organism>
<feature type="transmembrane region" description="Helical" evidence="4">
    <location>
        <begin position="1609"/>
        <end position="1633"/>
    </location>
</feature>
<feature type="transmembrane region" description="Helical" evidence="4">
    <location>
        <begin position="805"/>
        <end position="827"/>
    </location>
</feature>
<feature type="repeat" description="PPR" evidence="2">
    <location>
        <begin position="557"/>
        <end position="591"/>
    </location>
</feature>
<sequence length="1978" mass="223493">MSIQSQSADLLRVEETFRNAMGDLFSRLDESIRRRHQADRRYDRTLKELRDDFPALDVQNTALMAKFKAGSGGNSAATSIGLNVRAQCFATHQSEPKDKSVEECIPRFPAEISNFIARNVQKSASPMLPQNLKKGGEIYVGVGNYYANLEVKEEVAIEDTEKETRMMNSTQTVEVMERVWMEETENETVMISEERELTTGCGYENVEVFEEEVWMEEAAQETVVMKLQESSSHSEAQPAGNLGEVHTAARSQSPSEVIGKRNFEIQSVKQELISHELAYKITTGSNEDMCNEEIAETEQGKETAAAIAVIEHIALTGSLTLAEVKEAKMLSEETVKEEEFSPEGSHELMSTTHEPKRKQYLGDVTITKATSQREFFQQGHHKYWVSFLIRMKGDEGVCISPWHRSLSIRKVCSLNLNLLGSLPLEESNRFFFPSHHKGDVSSFGLLVWVLLTGKSPYSHNWGIVEEPRHRTERLLQVAKEYFYETERCLVYLLRMFGNDMESLRIACGTSFNEMVDSGCKPNIVTYGILVDILCKAGRPDESAGVVNEMELRGCQPTSFIYSVLIHTYGIENKIEDGIDTFLQLERNGVKADVAVYNPSISAFCKVNKLENAYKVVDEMYKLIGRWKTDCSKLLHRRPFFKLSKVVLEFGNRMNEGIEQALHKIEVPKHRNQLMKWNIVFSLIFLSQYSATSGEFSGQVPVPSSVAVQTPAALVIQMHAYLGNRLGFHEELLGTVSMLFLLLMFVSAAVMIPSMKRYLETKYHEMHRSALIEDEIYLEKVITVDKLRVLVKKYWMMAETSNPQFVIARSVTCTTSGMLSLMISLVLVEVEIRMAIGFGLLQHSFSSYGWSTKFVLIAQSAGVIVGKIAPASRWFVAVKYSSLNQSGRSFGDAVSVEEYWTQKMVEWRQSSLSFQIRHFKSRKLVHDLRALFLKSCISVQRLVVLASKLVLLISICFTSPAISCVDYFTRLKRQNRVAHSASSHGPEVSEKVDSVLDLSHYVMLLEGELELPAETLENICKEIDQVIHKGKLKRPKNLLKLLSKSCIFKGVGEFDSSQVPALHSQDLPYCWSLPVVTLACIALALPNVEKSKSDGLLSSVTEGLRLASVKGKNAAEILQELIYKAEKTVLEFQRNARDCLMKNPLNWPANVIASNAMYRMSRTVLLNHGGCENDETDEALFDKLSSMIADILAACLTNLAHVITVKCHHSAIEVREKSVRKAAMLLGETEEILALLQQRQLVKAKGFVDNSHQGDLQTMPGEASDIERKLEAPMPWIGMYVAMASLVCALAMAADTIHGFRGKKHWLPSKVFSLNATSLTLLAVAMKLPVDLTTRMYAATDRLAKICSLAFMSTAMANFMTSLGSMEDKDMLMNVTALGILVVTVVVNFIVQVIQMRQFLRGRKMFCEEITAAAFMLLSLLMVISSAVMAPATKKYLESKYHEMMKMASDEQILESMEEGDFMFDKLRNMIKKYWVMAETSSPQFVIARSVTCTASGIISMLTAVLVAQAEIRLVMEYKGIDIAASTYGWSTKWIVLAQSFGVAVGAVAPAIRCFNAIKFKCSENVSRGFRDEFKIDAYWIQMMVEWRQSSLPMQIRDRKWRKFLHKTKGLILSFLVRVQILIVLCSTALRYIFFCFATPCFHCLKRLKSIFSSRKSQVHGISGSQQEILDLSRYVLLLEGEAELPQKIQVNICEEVDRLVRTGKKQQPKNLLSLLHKVGNFKGLRKVDKNQVPSLHSQEPPKCWSLPLVTLTSIAIALPNIPKKEVSWLLRSVDEGLFYVKLIEKTLDKKGNLVNSRNAADVIWVGVELYRKWQDNDLQETSLKGRDSKEMLQELSKQAEQGIVDFKREVRDFVTENPLNWPVKAIAANSMYRICQRLLKAYEGDHLHADERLFQQLANMIANILAASLTNLMRVVIIKCHQRDIKKKEKNVREAALLLGETEEILQVLQQHRATTRTDPDESEFIEKWCNLLIKRKV</sequence>
<reference evidence="5" key="1">
    <citation type="submission" date="2018-01" db="EMBL/GenBank/DDBJ databases">
        <authorList>
            <person name="Mao J.F."/>
        </authorList>
    </citation>
    <scope>NUCLEOTIDE SEQUENCE</scope>
    <source>
        <strain evidence="5">Huo1</strain>
        <tissue evidence="5">Leaf</tissue>
    </source>
</reference>
<gene>
    <name evidence="5" type="ORF">SASPL_150370</name>
</gene>
<dbReference type="PANTHER" id="PTHR35307:SF3">
    <property type="entry name" value="DUF4220 DOMAIN-CONTAINING PROTEIN"/>
    <property type="match status" value="1"/>
</dbReference>